<dbReference type="PROSITE" id="PS51171">
    <property type="entry name" value="PREPHENATE_DEHYDR_3"/>
    <property type="match status" value="1"/>
</dbReference>
<sequence length="282" mass="31038">MKKIGYLGPEGTYSEKAAKSYAGLSYILKPCTTFDSIFEGIITNEVALGVLPLENSCEGTVVRVLDLLARNDKVKITGEVVVHVCHHLLGHPGTSLAEVQSILSHPQALAQCSGFISKYLSHAKLQEVESTARAASIISECGPSLAAIGNDEASSRYNLSKLMTNIQDMAENYTRFIVIAKEQQIMVETEEYANSRTSLILSIVDQPGTLYEILKQLALRGINLTKIESRPARTRLGEYIFFIDLDGHINQPQVCEALAEVKKLTVEFRIIGCYAKDKEKSL</sequence>
<dbReference type="SUPFAM" id="SSF55021">
    <property type="entry name" value="ACT-like"/>
    <property type="match status" value="1"/>
</dbReference>
<evidence type="ECO:0000256" key="5">
    <source>
        <dbReference type="ARBA" id="ARBA00023141"/>
    </source>
</evidence>
<dbReference type="Proteomes" id="UP001172911">
    <property type="component" value="Unassembled WGS sequence"/>
</dbReference>
<gene>
    <name evidence="10 13" type="primary">pheA</name>
    <name evidence="13" type="ORF">P6N53_11110</name>
</gene>
<dbReference type="GO" id="GO:0005737">
    <property type="term" value="C:cytoplasm"/>
    <property type="evidence" value="ECO:0007669"/>
    <property type="project" value="TreeGrafter"/>
</dbReference>
<keyword evidence="14" id="KW-1185">Reference proteome</keyword>
<evidence type="ECO:0000256" key="1">
    <source>
        <dbReference type="ARBA" id="ARBA00004741"/>
    </source>
</evidence>
<dbReference type="EC" id="4.2.1.51" evidence="2 10"/>
<dbReference type="NCBIfam" id="NF008865">
    <property type="entry name" value="PRK11898.1"/>
    <property type="match status" value="1"/>
</dbReference>
<dbReference type="InterPro" id="IPR002912">
    <property type="entry name" value="ACT_dom"/>
</dbReference>
<keyword evidence="5 10" id="KW-0057">Aromatic amino acid biosynthesis</keyword>
<evidence type="ECO:0000256" key="10">
    <source>
        <dbReference type="RuleBase" id="RU361254"/>
    </source>
</evidence>
<feature type="domain" description="Prephenate dehydratase" evidence="11">
    <location>
        <begin position="3"/>
        <end position="181"/>
    </location>
</feature>
<name>A0AAW7ZEK4_9FIRM</name>
<feature type="site" description="Essential for prephenate dehydratase activity" evidence="9">
    <location>
        <position position="174"/>
    </location>
</feature>
<evidence type="ECO:0000256" key="3">
    <source>
        <dbReference type="ARBA" id="ARBA00021872"/>
    </source>
</evidence>
<protein>
    <recommendedName>
        <fullName evidence="3 10">Prephenate dehydratase</fullName>
        <shortName evidence="10">PDT</shortName>
        <ecNumber evidence="2 10">4.2.1.51</ecNumber>
    </recommendedName>
</protein>
<dbReference type="PROSITE" id="PS00857">
    <property type="entry name" value="PREPHENATE_DEHYDR_1"/>
    <property type="match status" value="1"/>
</dbReference>
<evidence type="ECO:0000256" key="2">
    <source>
        <dbReference type="ARBA" id="ARBA00013147"/>
    </source>
</evidence>
<dbReference type="PIRSF" id="PIRSF001500">
    <property type="entry name" value="Chor_mut_pdt_Ppr"/>
    <property type="match status" value="1"/>
</dbReference>
<dbReference type="EMBL" id="JARPTC010000016">
    <property type="protein sequence ID" value="MDO7787767.1"/>
    <property type="molecule type" value="Genomic_DNA"/>
</dbReference>
<dbReference type="GO" id="GO:0004664">
    <property type="term" value="F:prephenate dehydratase activity"/>
    <property type="evidence" value="ECO:0007669"/>
    <property type="project" value="UniProtKB-UniRule"/>
</dbReference>
<dbReference type="PROSITE" id="PS51671">
    <property type="entry name" value="ACT"/>
    <property type="match status" value="1"/>
</dbReference>
<reference evidence="13" key="2">
    <citation type="submission" date="2023-03" db="EMBL/GenBank/DDBJ databases">
        <authorList>
            <person name="Zhang Z."/>
        </authorList>
    </citation>
    <scope>NUCLEOTIDE SEQUENCE</scope>
    <source>
        <strain evidence="13">DSA</strain>
    </source>
</reference>
<accession>A0AAW7ZEK4</accession>
<evidence type="ECO:0000313" key="14">
    <source>
        <dbReference type="Proteomes" id="UP001172911"/>
    </source>
</evidence>
<dbReference type="FunFam" id="3.30.70.260:FF:000012">
    <property type="entry name" value="Prephenate dehydratase"/>
    <property type="match status" value="1"/>
</dbReference>
<evidence type="ECO:0000256" key="4">
    <source>
        <dbReference type="ARBA" id="ARBA00022605"/>
    </source>
</evidence>
<evidence type="ECO:0000313" key="13">
    <source>
        <dbReference type="EMBL" id="MDO7787767.1"/>
    </source>
</evidence>
<keyword evidence="7 10" id="KW-0456">Lyase</keyword>
<evidence type="ECO:0000256" key="6">
    <source>
        <dbReference type="ARBA" id="ARBA00023222"/>
    </source>
</evidence>
<comment type="catalytic activity">
    <reaction evidence="8 10">
        <text>prephenate + H(+) = 3-phenylpyruvate + CO2 + H2O</text>
        <dbReference type="Rhea" id="RHEA:21648"/>
        <dbReference type="ChEBI" id="CHEBI:15377"/>
        <dbReference type="ChEBI" id="CHEBI:15378"/>
        <dbReference type="ChEBI" id="CHEBI:16526"/>
        <dbReference type="ChEBI" id="CHEBI:18005"/>
        <dbReference type="ChEBI" id="CHEBI:29934"/>
        <dbReference type="EC" id="4.2.1.51"/>
    </reaction>
</comment>
<dbReference type="AlphaFoldDB" id="A0AAW7ZEK4"/>
<dbReference type="GO" id="GO:0009094">
    <property type="term" value="P:L-phenylalanine biosynthetic process"/>
    <property type="evidence" value="ECO:0007669"/>
    <property type="project" value="UniProtKB-KW"/>
</dbReference>
<keyword evidence="6 10" id="KW-0584">Phenylalanine biosynthesis</keyword>
<comment type="caution">
    <text evidence="13">The sequence shown here is derived from an EMBL/GenBank/DDBJ whole genome shotgun (WGS) entry which is preliminary data.</text>
</comment>
<evidence type="ECO:0000259" key="11">
    <source>
        <dbReference type="PROSITE" id="PS51171"/>
    </source>
</evidence>
<dbReference type="InterPro" id="IPR001086">
    <property type="entry name" value="Preph_deHydtase"/>
</dbReference>
<dbReference type="CDD" id="cd13633">
    <property type="entry name" value="PBP2_Sa-PDT_like"/>
    <property type="match status" value="1"/>
</dbReference>
<proteinExistence type="predicted"/>
<dbReference type="SUPFAM" id="SSF53850">
    <property type="entry name" value="Periplasmic binding protein-like II"/>
    <property type="match status" value="1"/>
</dbReference>
<feature type="domain" description="ACT" evidence="12">
    <location>
        <begin position="198"/>
        <end position="275"/>
    </location>
</feature>
<dbReference type="Pfam" id="PF01842">
    <property type="entry name" value="ACT"/>
    <property type="match status" value="1"/>
</dbReference>
<dbReference type="InterPro" id="IPR045865">
    <property type="entry name" value="ACT-like_dom_sf"/>
</dbReference>
<dbReference type="RefSeq" id="WP_304543085.1">
    <property type="nucleotide sequence ID" value="NZ_JARPTC010000016.1"/>
</dbReference>
<dbReference type="Pfam" id="PF00800">
    <property type="entry name" value="PDT"/>
    <property type="match status" value="1"/>
</dbReference>
<evidence type="ECO:0000259" key="12">
    <source>
        <dbReference type="PROSITE" id="PS51671"/>
    </source>
</evidence>
<dbReference type="InterPro" id="IPR018528">
    <property type="entry name" value="Preph_deHydtase_CS"/>
</dbReference>
<dbReference type="PANTHER" id="PTHR21022">
    <property type="entry name" value="PREPHENATE DEHYDRATASE P PROTEIN"/>
    <property type="match status" value="1"/>
</dbReference>
<dbReference type="Gene3D" id="3.40.190.10">
    <property type="entry name" value="Periplasmic binding protein-like II"/>
    <property type="match status" value="2"/>
</dbReference>
<organism evidence="13 14">
    <name type="scientific">Desulforamulus aquiferis</name>
    <dbReference type="NCBI Taxonomy" id="1397668"/>
    <lineage>
        <taxon>Bacteria</taxon>
        <taxon>Bacillati</taxon>
        <taxon>Bacillota</taxon>
        <taxon>Clostridia</taxon>
        <taxon>Eubacteriales</taxon>
        <taxon>Peptococcaceae</taxon>
        <taxon>Desulforamulus</taxon>
    </lineage>
</organism>
<dbReference type="PANTHER" id="PTHR21022:SF19">
    <property type="entry name" value="PREPHENATE DEHYDRATASE-RELATED"/>
    <property type="match status" value="1"/>
</dbReference>
<dbReference type="PROSITE" id="PS00858">
    <property type="entry name" value="PREPHENATE_DEHYDR_2"/>
    <property type="match status" value="1"/>
</dbReference>
<reference evidence="13" key="1">
    <citation type="journal article" date="2023" name="J. Hazard. Mater.">
        <title>Anaerobic biodegradation of pyrene and benzo[a]pyrene by a new sulfate-reducing Desulforamulus aquiferis strain DSA.</title>
        <authorList>
            <person name="Zhang Z."/>
            <person name="Sun J."/>
            <person name="Gong X."/>
            <person name="Wang C."/>
            <person name="Wang H."/>
        </authorList>
    </citation>
    <scope>NUCLEOTIDE SEQUENCE</scope>
    <source>
        <strain evidence="13">DSA</strain>
    </source>
</reference>
<evidence type="ECO:0000256" key="9">
    <source>
        <dbReference type="PIRSR" id="PIRSR001500-2"/>
    </source>
</evidence>
<dbReference type="CDD" id="cd04905">
    <property type="entry name" value="ACT_CM-PDT"/>
    <property type="match status" value="1"/>
</dbReference>
<dbReference type="Gene3D" id="3.30.70.260">
    <property type="match status" value="1"/>
</dbReference>
<comment type="pathway">
    <text evidence="1 10">Amino-acid biosynthesis; L-phenylalanine biosynthesis; phenylpyruvate from prephenate: step 1/1.</text>
</comment>
<keyword evidence="4 10" id="KW-0028">Amino-acid biosynthesis</keyword>
<evidence type="ECO:0000256" key="7">
    <source>
        <dbReference type="ARBA" id="ARBA00023239"/>
    </source>
</evidence>
<dbReference type="InterPro" id="IPR008242">
    <property type="entry name" value="Chor_mutase/pphenate_deHydtase"/>
</dbReference>
<evidence type="ECO:0000256" key="8">
    <source>
        <dbReference type="ARBA" id="ARBA00047848"/>
    </source>
</evidence>